<name>A0A5B6TJ60_9BACT</name>
<evidence type="ECO:0000259" key="3">
    <source>
        <dbReference type="Pfam" id="PF12969"/>
    </source>
</evidence>
<dbReference type="Gene3D" id="2.60.120.1130">
    <property type="match status" value="1"/>
</dbReference>
<dbReference type="InterPro" id="IPR024618">
    <property type="entry name" value="DUF3857"/>
</dbReference>
<dbReference type="EMBL" id="VKKY01000001">
    <property type="protein sequence ID" value="KAA3440303.1"/>
    <property type="molecule type" value="Genomic_DNA"/>
</dbReference>
<comment type="caution">
    <text evidence="4">The sequence shown here is derived from an EMBL/GenBank/DDBJ whole genome shotgun (WGS) entry which is preliminary data.</text>
</comment>
<evidence type="ECO:0000313" key="5">
    <source>
        <dbReference type="Proteomes" id="UP000324133"/>
    </source>
</evidence>
<dbReference type="OrthoDB" id="98874at2"/>
<sequence length="679" mass="76912">MPNSTLFNTRSLLAVVFLLFHFVAAGQEAPVKFGKVTEDELKMKVYDKDTSAAAVILADYGRSYFTYVQEDFKVNFERVLRIKILKKTGYDWANMVVPYFQQNSNKEQVINIKGVTYNLEAGKMVKVKMEDKAVFDEKASANWSNKKFTLPAVKEGSVLEISYTITSDFLFNLRDWTFQKSIPVVYSEYRANIPEYFEYKQNPQGYEPFALNESVPGNMSFSVRYSSQDVNRGLASTRIPGGVDNITAKSMNHRWVMKDVPAITPESYITTLDDYVSKIEFELEWVRMPNQIAKRIAGNWNSLTEELMTDESFGLQLNRTGFFKNEVAALQSVKDTLTRLNTIYEFVKNSVKWNGNGGKYVTTSLRKAFDTKTGNVADINLMLVAMLRDAGFEAHPVILSTRDNGRVPYSPILSRFNYVIAYAKVGGKQILMDATDPLVPMGMLPKRCLNGNGWLVAKDAGDWISLQSTSRTTELINADVQILATGVLSGKVMESTSGLWALNTRHSVQEAGESKYLEKLVSTQSQLERKTPVLQNLKELHKPVALQYEVTSVGDTQNKDIIYLNPMMLKTQQENPFKNATRKYPVDFGHGSEEVYICNFVIPEGYAIEEMPKNMILALPENGGKFTYLLQVTGNKIQVMSKVTISKPIFYTEEYEHLKEFFTQMVAKHAEQIVLKKKG</sequence>
<reference evidence="4 5" key="1">
    <citation type="submission" date="2019-07" db="EMBL/GenBank/DDBJ databases">
        <title>Rufibacter sp. nov., isolated from lake sediment.</title>
        <authorList>
            <person name="Qu J.-H."/>
        </authorList>
    </citation>
    <scope>NUCLEOTIDE SEQUENCE [LARGE SCALE GENOMIC DNA]</scope>
    <source>
        <strain evidence="4 5">NBS58-1</strain>
    </source>
</reference>
<gene>
    <name evidence="4" type="ORF">FOA19_06505</name>
</gene>
<feature type="domain" description="DUF3857" evidence="3">
    <location>
        <begin position="77"/>
        <end position="208"/>
    </location>
</feature>
<feature type="chain" id="PRO_5023114875" evidence="1">
    <location>
        <begin position="27"/>
        <end position="679"/>
    </location>
</feature>
<dbReference type="Gene3D" id="3.10.620.30">
    <property type="match status" value="1"/>
</dbReference>
<dbReference type="Pfam" id="PF01841">
    <property type="entry name" value="Transglut_core"/>
    <property type="match status" value="1"/>
</dbReference>
<proteinExistence type="predicted"/>
<dbReference type="Proteomes" id="UP000324133">
    <property type="component" value="Unassembled WGS sequence"/>
</dbReference>
<dbReference type="RefSeq" id="WP_149089938.1">
    <property type="nucleotide sequence ID" value="NZ_VKKY01000001.1"/>
</dbReference>
<organism evidence="4 5">
    <name type="scientific">Rufibacter hautae</name>
    <dbReference type="NCBI Taxonomy" id="2595005"/>
    <lineage>
        <taxon>Bacteria</taxon>
        <taxon>Pseudomonadati</taxon>
        <taxon>Bacteroidota</taxon>
        <taxon>Cytophagia</taxon>
        <taxon>Cytophagales</taxon>
        <taxon>Hymenobacteraceae</taxon>
        <taxon>Rufibacter</taxon>
    </lineage>
</organism>
<keyword evidence="1" id="KW-0732">Signal</keyword>
<evidence type="ECO:0000313" key="4">
    <source>
        <dbReference type="EMBL" id="KAA3440303.1"/>
    </source>
</evidence>
<protein>
    <submittedName>
        <fullName evidence="4">DUF3857 domain-containing protein</fullName>
    </submittedName>
</protein>
<dbReference type="Pfam" id="PF12969">
    <property type="entry name" value="DUF3857"/>
    <property type="match status" value="1"/>
</dbReference>
<evidence type="ECO:0000256" key="1">
    <source>
        <dbReference type="SAM" id="SignalP"/>
    </source>
</evidence>
<dbReference type="AlphaFoldDB" id="A0A5B6TJ60"/>
<dbReference type="Gene3D" id="2.60.40.3140">
    <property type="match status" value="1"/>
</dbReference>
<feature type="signal peptide" evidence="1">
    <location>
        <begin position="1"/>
        <end position="26"/>
    </location>
</feature>
<keyword evidence="5" id="KW-1185">Reference proteome</keyword>
<dbReference type="InterPro" id="IPR002931">
    <property type="entry name" value="Transglutaminase-like"/>
</dbReference>
<evidence type="ECO:0000259" key="2">
    <source>
        <dbReference type="Pfam" id="PF01841"/>
    </source>
</evidence>
<accession>A0A5B6TJ60</accession>
<feature type="domain" description="Transglutaminase-like" evidence="2">
    <location>
        <begin position="331"/>
        <end position="405"/>
    </location>
</feature>